<accession>F8CE76</accession>
<name>F8CE76_MYXFH</name>
<feature type="region of interest" description="Disordered" evidence="1">
    <location>
        <begin position="26"/>
        <end position="47"/>
    </location>
</feature>
<dbReference type="HOGENOM" id="CLU_3170576_0_0_7"/>
<protein>
    <submittedName>
        <fullName evidence="2">Uncharacterized protein</fullName>
    </submittedName>
</protein>
<dbReference type="STRING" id="483219.LILAB_08130"/>
<evidence type="ECO:0000313" key="3">
    <source>
        <dbReference type="Proteomes" id="UP000000488"/>
    </source>
</evidence>
<dbReference type="AlphaFoldDB" id="F8CE76"/>
<evidence type="ECO:0000313" key="2">
    <source>
        <dbReference type="EMBL" id="AEI63537.1"/>
    </source>
</evidence>
<dbReference type="Proteomes" id="UP000000488">
    <property type="component" value="Chromosome"/>
</dbReference>
<organism evidence="2 3">
    <name type="scientific">Myxococcus fulvus (strain ATCC BAA-855 / HW-1)</name>
    <dbReference type="NCBI Taxonomy" id="483219"/>
    <lineage>
        <taxon>Bacteria</taxon>
        <taxon>Pseudomonadati</taxon>
        <taxon>Myxococcota</taxon>
        <taxon>Myxococcia</taxon>
        <taxon>Myxococcales</taxon>
        <taxon>Cystobacterineae</taxon>
        <taxon>Myxococcaceae</taxon>
        <taxon>Myxococcus</taxon>
    </lineage>
</organism>
<evidence type="ECO:0000256" key="1">
    <source>
        <dbReference type="SAM" id="MobiDB-lite"/>
    </source>
</evidence>
<proteinExistence type="predicted"/>
<sequence>MEYAALLLADPASTARLLGTPQAVQAMGLAPDAEDTATAAHPPPPHR</sequence>
<dbReference type="KEGG" id="mfu:LILAB_08130"/>
<dbReference type="EMBL" id="CP002830">
    <property type="protein sequence ID" value="AEI63537.1"/>
    <property type="molecule type" value="Genomic_DNA"/>
</dbReference>
<reference evidence="2 3" key="1">
    <citation type="journal article" date="2011" name="J. Bacteriol.">
        <title>Genome sequence of the halotolerant marine bacterium Myxococcus fulvus HW-1.</title>
        <authorList>
            <person name="Li Z.F."/>
            <person name="Li X."/>
            <person name="Liu H."/>
            <person name="Liu X."/>
            <person name="Han K."/>
            <person name="Wu Z.H."/>
            <person name="Hu W."/>
            <person name="Li F.F."/>
            <person name="Li Y.Z."/>
        </authorList>
    </citation>
    <scope>NUCLEOTIDE SEQUENCE [LARGE SCALE GENOMIC DNA]</scope>
    <source>
        <strain evidence="3">ATCC BAA-855 / HW-1</strain>
    </source>
</reference>
<gene>
    <name evidence="2" type="ordered locus">LILAB_08130</name>
</gene>